<keyword evidence="2" id="KW-1185">Reference proteome</keyword>
<dbReference type="STRING" id="1921803.NIES593_07175"/>
<dbReference type="Proteomes" id="UP000186868">
    <property type="component" value="Unassembled WGS sequence"/>
</dbReference>
<dbReference type="PIRSF" id="PIRSF005788">
    <property type="entry name" value="NifK"/>
    <property type="match status" value="1"/>
</dbReference>
<proteinExistence type="predicted"/>
<comment type="caution">
    <text evidence="1">The sequence shown here is derived from an EMBL/GenBank/DDBJ whole genome shotgun (WGS) entry which is preliminary data.</text>
</comment>
<gene>
    <name evidence="1" type="ORF">NIES593_07175</name>
</gene>
<dbReference type="Gene3D" id="1.10.3100.20">
    <property type="entry name" value="Protein of unknown function DUF269"/>
    <property type="match status" value="1"/>
</dbReference>
<accession>A0A1U7HLU7</accession>
<dbReference type="Pfam" id="PF03270">
    <property type="entry name" value="DUF269"/>
    <property type="match status" value="1"/>
</dbReference>
<dbReference type="EMBL" id="MRCB01000006">
    <property type="protein sequence ID" value="OKH24562.1"/>
    <property type="molecule type" value="Genomic_DNA"/>
</dbReference>
<dbReference type="AlphaFoldDB" id="A0A1U7HLU7"/>
<reference evidence="1 2" key="1">
    <citation type="submission" date="2016-11" db="EMBL/GenBank/DDBJ databases">
        <title>Draft Genome Sequences of Nine Cyanobacterial Strains from Diverse Habitats.</title>
        <authorList>
            <person name="Zhu T."/>
            <person name="Hou S."/>
            <person name="Lu X."/>
            <person name="Hess W.R."/>
        </authorList>
    </citation>
    <scope>NUCLEOTIDE SEQUENCE [LARGE SCALE GENOMIC DNA]</scope>
    <source>
        <strain evidence="1 2">NIES-593</strain>
    </source>
</reference>
<sequence>MFANPFLQELAKQIIARDTFGIYRNYSYKSLLRLLVLDPKTRDRSRRDIFSQKRIVTFYKTIAARVEQETGKSAKVFINFNCKGFGYVLIFCNHLLVVSQVIRNAQNFGFNSLENLASEGEKIINSALKIAQRYFDFSRESQVCNCRISLANL</sequence>
<organism evidence="1 2">
    <name type="scientific">Hydrococcus rivularis NIES-593</name>
    <dbReference type="NCBI Taxonomy" id="1921803"/>
    <lineage>
        <taxon>Bacteria</taxon>
        <taxon>Bacillati</taxon>
        <taxon>Cyanobacteriota</taxon>
        <taxon>Cyanophyceae</taxon>
        <taxon>Pleurocapsales</taxon>
        <taxon>Hydrococcaceae</taxon>
        <taxon>Hydrococcus</taxon>
    </lineage>
</organism>
<dbReference type="InterPro" id="IPR004952">
    <property type="entry name" value="NifX-assoc_nitrogen_fix"/>
</dbReference>
<evidence type="ECO:0000313" key="1">
    <source>
        <dbReference type="EMBL" id="OKH24562.1"/>
    </source>
</evidence>
<protein>
    <submittedName>
        <fullName evidence="1">Uncharacterized protein</fullName>
    </submittedName>
</protein>
<name>A0A1U7HLU7_9CYAN</name>
<evidence type="ECO:0000313" key="2">
    <source>
        <dbReference type="Proteomes" id="UP000186868"/>
    </source>
</evidence>